<dbReference type="Proteomes" id="UP000237000">
    <property type="component" value="Unassembled WGS sequence"/>
</dbReference>
<protein>
    <submittedName>
        <fullName evidence="1">Uncharacterized protein</fullName>
    </submittedName>
</protein>
<evidence type="ECO:0000313" key="1">
    <source>
        <dbReference type="EMBL" id="PON94217.1"/>
    </source>
</evidence>
<evidence type="ECO:0000313" key="2">
    <source>
        <dbReference type="Proteomes" id="UP000237000"/>
    </source>
</evidence>
<dbReference type="InParanoid" id="A0A2P5F8V3"/>
<proteinExistence type="predicted"/>
<reference evidence="2" key="1">
    <citation type="submission" date="2016-06" db="EMBL/GenBank/DDBJ databases">
        <title>Parallel loss of symbiosis genes in relatives of nitrogen-fixing non-legume Parasponia.</title>
        <authorList>
            <person name="Van Velzen R."/>
            <person name="Holmer R."/>
            <person name="Bu F."/>
            <person name="Rutten L."/>
            <person name="Van Zeijl A."/>
            <person name="Liu W."/>
            <person name="Santuari L."/>
            <person name="Cao Q."/>
            <person name="Sharma T."/>
            <person name="Shen D."/>
            <person name="Roswanjaya Y."/>
            <person name="Wardhani T."/>
            <person name="Kalhor M.S."/>
            <person name="Jansen J."/>
            <person name="Van den Hoogen J."/>
            <person name="Gungor B."/>
            <person name="Hartog M."/>
            <person name="Hontelez J."/>
            <person name="Verver J."/>
            <person name="Yang W.-C."/>
            <person name="Schijlen E."/>
            <person name="Repin R."/>
            <person name="Schilthuizen M."/>
            <person name="Schranz E."/>
            <person name="Heidstra R."/>
            <person name="Miyata K."/>
            <person name="Fedorova E."/>
            <person name="Kohlen W."/>
            <person name="Bisseling T."/>
            <person name="Smit S."/>
            <person name="Geurts R."/>
        </authorList>
    </citation>
    <scope>NUCLEOTIDE SEQUENCE [LARGE SCALE GENOMIC DNA]</scope>
    <source>
        <strain evidence="2">cv. RG33-2</strain>
    </source>
</reference>
<keyword evidence="2" id="KW-1185">Reference proteome</keyword>
<sequence>MRVFRCNQKRAQEAFRPPLSLLRSMSSSLFDPLRDVHVSRVRKEAASVHAVPSLVR</sequence>
<dbReference type="AlphaFoldDB" id="A0A2P5F8V3"/>
<dbReference type="EMBL" id="JXTC01000053">
    <property type="protein sequence ID" value="PON94217.1"/>
    <property type="molecule type" value="Genomic_DNA"/>
</dbReference>
<name>A0A2P5F8V3_TREOI</name>
<organism evidence="1 2">
    <name type="scientific">Trema orientale</name>
    <name type="common">Charcoal tree</name>
    <name type="synonym">Celtis orientalis</name>
    <dbReference type="NCBI Taxonomy" id="63057"/>
    <lineage>
        <taxon>Eukaryota</taxon>
        <taxon>Viridiplantae</taxon>
        <taxon>Streptophyta</taxon>
        <taxon>Embryophyta</taxon>
        <taxon>Tracheophyta</taxon>
        <taxon>Spermatophyta</taxon>
        <taxon>Magnoliopsida</taxon>
        <taxon>eudicotyledons</taxon>
        <taxon>Gunneridae</taxon>
        <taxon>Pentapetalae</taxon>
        <taxon>rosids</taxon>
        <taxon>fabids</taxon>
        <taxon>Rosales</taxon>
        <taxon>Cannabaceae</taxon>
        <taxon>Trema</taxon>
    </lineage>
</organism>
<gene>
    <name evidence="1" type="ORF">TorRG33x02_099550</name>
</gene>
<comment type="caution">
    <text evidence="1">The sequence shown here is derived from an EMBL/GenBank/DDBJ whole genome shotgun (WGS) entry which is preliminary data.</text>
</comment>
<accession>A0A2P5F8V3</accession>